<name>A0A6G4AAR3_9ACTN</name>
<evidence type="ECO:0000313" key="2">
    <source>
        <dbReference type="EMBL" id="NEW69779.1"/>
    </source>
</evidence>
<comment type="caution">
    <text evidence="2">The sequence shown here is derived from an EMBL/GenBank/DDBJ whole genome shotgun (WGS) entry which is preliminary data.</text>
</comment>
<gene>
    <name evidence="2" type="ORF">G4H13_04950</name>
</gene>
<evidence type="ECO:0000256" key="1">
    <source>
        <dbReference type="SAM" id="MobiDB-lite"/>
    </source>
</evidence>
<dbReference type="AlphaFoldDB" id="A0A6G4AAR3"/>
<reference evidence="2" key="1">
    <citation type="submission" date="2020-02" db="EMBL/GenBank/DDBJ databases">
        <title>A new Streptomyces sp. for controlling soil-borne diseases.</title>
        <authorList>
            <person name="Li X."/>
            <person name="Tian Y."/>
            <person name="Gao K."/>
        </authorList>
    </citation>
    <scope>NUCLEOTIDE SEQUENCE [LARGE SCALE GENOMIC DNA]</scope>
    <source>
        <strain evidence="2">0250</strain>
    </source>
</reference>
<feature type="region of interest" description="Disordered" evidence="1">
    <location>
        <begin position="50"/>
        <end position="75"/>
    </location>
</feature>
<proteinExistence type="predicted"/>
<sequence>MRTLLLTAVMTAIAAPALSLFLSTAAHDRAGTGTRGPHPLAVAMDATPLAAAGAKSPGEDDTGWGLHGKALPSGR</sequence>
<dbReference type="RefSeq" id="WP_164424129.1">
    <property type="nucleotide sequence ID" value="NZ_JAAIKT010000003.1"/>
</dbReference>
<organism evidence="2 3">
    <name type="scientific">Streptomyces rhizosphaericus</name>
    <dbReference type="NCBI Taxonomy" id="114699"/>
    <lineage>
        <taxon>Bacteria</taxon>
        <taxon>Bacillati</taxon>
        <taxon>Actinomycetota</taxon>
        <taxon>Actinomycetes</taxon>
        <taxon>Kitasatosporales</taxon>
        <taxon>Streptomycetaceae</taxon>
        <taxon>Streptomyces</taxon>
        <taxon>Streptomyces violaceusniger group</taxon>
    </lineage>
</organism>
<evidence type="ECO:0000313" key="3">
    <source>
        <dbReference type="Proteomes" id="UP000476310"/>
    </source>
</evidence>
<dbReference type="EMBL" id="JAAIKT010000003">
    <property type="protein sequence ID" value="NEW69779.1"/>
    <property type="molecule type" value="Genomic_DNA"/>
</dbReference>
<keyword evidence="3" id="KW-1185">Reference proteome</keyword>
<accession>A0A6G4AAR3</accession>
<dbReference type="Proteomes" id="UP000476310">
    <property type="component" value="Unassembled WGS sequence"/>
</dbReference>
<protein>
    <submittedName>
        <fullName evidence="2">Uncharacterized protein</fullName>
    </submittedName>
</protein>